<proteinExistence type="predicted"/>
<feature type="compositionally biased region" description="Low complexity" evidence="1">
    <location>
        <begin position="45"/>
        <end position="54"/>
    </location>
</feature>
<organism evidence="2 3">
    <name type="scientific">Plakobranchus ocellatus</name>
    <dbReference type="NCBI Taxonomy" id="259542"/>
    <lineage>
        <taxon>Eukaryota</taxon>
        <taxon>Metazoa</taxon>
        <taxon>Spiralia</taxon>
        <taxon>Lophotrochozoa</taxon>
        <taxon>Mollusca</taxon>
        <taxon>Gastropoda</taxon>
        <taxon>Heterobranchia</taxon>
        <taxon>Euthyneura</taxon>
        <taxon>Panpulmonata</taxon>
        <taxon>Sacoglossa</taxon>
        <taxon>Placobranchoidea</taxon>
        <taxon>Plakobranchidae</taxon>
        <taxon>Plakobranchus</taxon>
    </lineage>
</organism>
<keyword evidence="3" id="KW-1185">Reference proteome</keyword>
<name>A0AAV3ZMB0_9GAST</name>
<protein>
    <submittedName>
        <fullName evidence="2">Uncharacterized protein</fullName>
    </submittedName>
</protein>
<feature type="region of interest" description="Disordered" evidence="1">
    <location>
        <begin position="33"/>
        <end position="64"/>
    </location>
</feature>
<evidence type="ECO:0000313" key="3">
    <source>
        <dbReference type="Proteomes" id="UP000735302"/>
    </source>
</evidence>
<evidence type="ECO:0000313" key="2">
    <source>
        <dbReference type="EMBL" id="GFN95661.1"/>
    </source>
</evidence>
<reference evidence="2 3" key="1">
    <citation type="journal article" date="2021" name="Elife">
        <title>Chloroplast acquisition without the gene transfer in kleptoplastic sea slugs, Plakobranchus ocellatus.</title>
        <authorList>
            <person name="Maeda T."/>
            <person name="Takahashi S."/>
            <person name="Yoshida T."/>
            <person name="Shimamura S."/>
            <person name="Takaki Y."/>
            <person name="Nagai Y."/>
            <person name="Toyoda A."/>
            <person name="Suzuki Y."/>
            <person name="Arimoto A."/>
            <person name="Ishii H."/>
            <person name="Satoh N."/>
            <person name="Nishiyama T."/>
            <person name="Hasebe M."/>
            <person name="Maruyama T."/>
            <person name="Minagawa J."/>
            <person name="Obokata J."/>
            <person name="Shigenobu S."/>
        </authorList>
    </citation>
    <scope>NUCLEOTIDE SEQUENCE [LARGE SCALE GENOMIC DNA]</scope>
</reference>
<gene>
    <name evidence="2" type="ORF">PoB_002216700</name>
</gene>
<dbReference type="Proteomes" id="UP000735302">
    <property type="component" value="Unassembled WGS sequence"/>
</dbReference>
<sequence>MTVAKDKEAEIKSKAWPQLYTALTEAYLSDIREDKRRKKHDRAAQSKSVAAAKKTSQDWDKRHPCPAVVQSGSFINRLPLLVSHSNEDEILS</sequence>
<evidence type="ECO:0000256" key="1">
    <source>
        <dbReference type="SAM" id="MobiDB-lite"/>
    </source>
</evidence>
<dbReference type="AlphaFoldDB" id="A0AAV3ZMB0"/>
<comment type="caution">
    <text evidence="2">The sequence shown here is derived from an EMBL/GenBank/DDBJ whole genome shotgun (WGS) entry which is preliminary data.</text>
</comment>
<dbReference type="EMBL" id="BLXT01002522">
    <property type="protein sequence ID" value="GFN95661.1"/>
    <property type="molecule type" value="Genomic_DNA"/>
</dbReference>
<accession>A0AAV3ZMB0</accession>